<accession>A0A7K0CZ87</accession>
<proteinExistence type="predicted"/>
<sequence length="103" mass="10726">MKITPESLVEAALAIGKLGEEIEDKQVFPDLKAERGILALSGSAIAGAIGDVDGASQVAQKVISSRHAAVAELLYTTAAQFKDQDQELADKLAQFGDLNSTGV</sequence>
<dbReference type="Proteomes" id="UP000438448">
    <property type="component" value="Unassembled WGS sequence"/>
</dbReference>
<comment type="caution">
    <text evidence="1">The sequence shown here is derived from an EMBL/GenBank/DDBJ whole genome shotgun (WGS) entry which is preliminary data.</text>
</comment>
<name>A0A7K0CZ87_9NOCA</name>
<dbReference type="OrthoDB" id="4558495at2"/>
<evidence type="ECO:0008006" key="3">
    <source>
        <dbReference type="Google" id="ProtNLM"/>
    </source>
</evidence>
<reference evidence="1 2" key="1">
    <citation type="submission" date="2019-10" db="EMBL/GenBank/DDBJ databases">
        <title>Nocardia macrotermitis sp. nov. and Nocardia aurantia sp. nov., isolated from the gut of fungus growing-termite Macrotermes natalensis.</title>
        <authorList>
            <person name="Benndorf R."/>
            <person name="Schwitalla J."/>
            <person name="Martin K."/>
            <person name="De Beer W."/>
            <person name="Kaster A.-K."/>
            <person name="Vollmers J."/>
            <person name="Poulsen M."/>
            <person name="Beemelmanns C."/>
        </authorList>
    </citation>
    <scope>NUCLEOTIDE SEQUENCE [LARGE SCALE GENOMIC DNA]</scope>
    <source>
        <strain evidence="1 2">RB20</strain>
    </source>
</reference>
<keyword evidence="2" id="KW-1185">Reference proteome</keyword>
<evidence type="ECO:0000313" key="1">
    <source>
        <dbReference type="EMBL" id="MQY18797.1"/>
    </source>
</evidence>
<dbReference type="AlphaFoldDB" id="A0A7K0CZ87"/>
<organism evidence="1 2">
    <name type="scientific">Nocardia macrotermitis</name>
    <dbReference type="NCBI Taxonomy" id="2585198"/>
    <lineage>
        <taxon>Bacteria</taxon>
        <taxon>Bacillati</taxon>
        <taxon>Actinomycetota</taxon>
        <taxon>Actinomycetes</taxon>
        <taxon>Mycobacteriales</taxon>
        <taxon>Nocardiaceae</taxon>
        <taxon>Nocardia</taxon>
    </lineage>
</organism>
<protein>
    <recommendedName>
        <fullName evidence="3">Excreted virulence factor EspC (Type VII ESX diderm)</fullName>
    </recommendedName>
</protein>
<dbReference type="EMBL" id="WEGK01000003">
    <property type="protein sequence ID" value="MQY18797.1"/>
    <property type="molecule type" value="Genomic_DNA"/>
</dbReference>
<evidence type="ECO:0000313" key="2">
    <source>
        <dbReference type="Proteomes" id="UP000438448"/>
    </source>
</evidence>
<dbReference type="RefSeq" id="WP_153409461.1">
    <property type="nucleotide sequence ID" value="NZ_WEGK01000003.1"/>
</dbReference>
<gene>
    <name evidence="1" type="ORF">NRB20_18760</name>
</gene>